<sequence length="320" mass="35369">MLNSKLPADSRLVVLQCMALHKRLQLQQSIVDLAPYGKTQHFCILGAGKSCRAPLRHVTVWEHANSASQWTQSGATSNAVPPRSATVAFSQLLRSEDSWNIMNILSPSQREFTQLLVVPDGSEPGLVTAWSSTSSLPSSDALMHVTPRNSRPAELGEYSMRYTAARPASSFQGTRASQTTASGKAADLALKMTEGEHEARKRGRLAWDIEPSSTIQSDVEKCVLENFEVVPMHVLIPGQVVFHEACEGLDGTPSAHVRHGHNKNRLDYYFSSKTAIFEIPTWRPGPLLIHPDKIIQSPHPFLNYDGLIDVDLRNGQKWTI</sequence>
<keyword evidence="2" id="KW-1185">Reference proteome</keyword>
<dbReference type="Proteomes" id="UP000269721">
    <property type="component" value="Unassembled WGS sequence"/>
</dbReference>
<dbReference type="OrthoDB" id="2183572at2759"/>
<reference evidence="2" key="1">
    <citation type="journal article" date="2018" name="Nat. Microbiol.">
        <title>Leveraging single-cell genomics to expand the fungal tree of life.</title>
        <authorList>
            <person name="Ahrendt S.R."/>
            <person name="Quandt C.A."/>
            <person name="Ciobanu D."/>
            <person name="Clum A."/>
            <person name="Salamov A."/>
            <person name="Andreopoulos B."/>
            <person name="Cheng J.F."/>
            <person name="Woyke T."/>
            <person name="Pelin A."/>
            <person name="Henrissat B."/>
            <person name="Reynolds N.K."/>
            <person name="Benny G.L."/>
            <person name="Smith M.E."/>
            <person name="James T.Y."/>
            <person name="Grigoriev I.V."/>
        </authorList>
    </citation>
    <scope>NUCLEOTIDE SEQUENCE [LARGE SCALE GENOMIC DNA]</scope>
</reference>
<organism evidence="1 2">
    <name type="scientific">Blyttiomyces helicus</name>
    <dbReference type="NCBI Taxonomy" id="388810"/>
    <lineage>
        <taxon>Eukaryota</taxon>
        <taxon>Fungi</taxon>
        <taxon>Fungi incertae sedis</taxon>
        <taxon>Chytridiomycota</taxon>
        <taxon>Chytridiomycota incertae sedis</taxon>
        <taxon>Chytridiomycetes</taxon>
        <taxon>Chytridiomycetes incertae sedis</taxon>
        <taxon>Blyttiomyces</taxon>
    </lineage>
</organism>
<name>A0A4P9WMY4_9FUNG</name>
<protein>
    <submittedName>
        <fullName evidence="1">Uncharacterized protein</fullName>
    </submittedName>
</protein>
<proteinExistence type="predicted"/>
<accession>A0A4P9WMY4</accession>
<dbReference type="AlphaFoldDB" id="A0A4P9WMY4"/>
<evidence type="ECO:0000313" key="1">
    <source>
        <dbReference type="EMBL" id="RKO93048.1"/>
    </source>
</evidence>
<evidence type="ECO:0000313" key="2">
    <source>
        <dbReference type="Proteomes" id="UP000269721"/>
    </source>
</evidence>
<dbReference type="EMBL" id="KZ994396">
    <property type="protein sequence ID" value="RKO93048.1"/>
    <property type="molecule type" value="Genomic_DNA"/>
</dbReference>
<gene>
    <name evidence="1" type="ORF">BDK51DRAFT_41419</name>
</gene>